<protein>
    <submittedName>
        <fullName evidence="3">Uncharacterized protein</fullName>
    </submittedName>
</protein>
<feature type="region of interest" description="Disordered" evidence="1">
    <location>
        <begin position="271"/>
        <end position="306"/>
    </location>
</feature>
<dbReference type="PROSITE" id="PS51257">
    <property type="entry name" value="PROKAR_LIPOPROTEIN"/>
    <property type="match status" value="1"/>
</dbReference>
<sequence length="685" mass="73728">MNGKFKLSRIATFLAGCSLLVGCGSDNAADTPSKESYAYSKLSVCIDADLDGYCGELEQKVTKFARTSDNNQAPYLINDSGYFLTAPASANVVNPFTTLIQNEVLFNPLVAGDTKQAQLHLQTVFGNKYGIDFNQLTSMHGPKKETEMLLASFRHALSLSGGSSYLKISAAVDKMISEKSFDIITSLSQSDLDTSYVNLSNRYLLSGSYPFSSLFMPNSITMNEGTGTLLALLNGGQLLQINTASGTYSSFSPTVTTQPEQKSAGIASLKSSFDSHHGNHHDDDDDDDDDHGGGGIVLPAQKPSILTHATQGKDNREAFLLYQPSIVGDSSISNTCNASGSNGIFLTEIGKNSKASALTSSTKIDSFGGASGGTPPVILPPIIETPTTPVSSAACRNNHIRGLTPIYMKNLIAAVFTNGSSQNTELQLLSSTTLVPLGKRYPLSSMRPLVVLNKSQSQLLVAESNNTQAVILDSDTLTPRKSINKNNIQFAVFANNDRELIISDGSRTLSWFDLSNATSPAATLEMNGNVLRLASDPSGQLSAVQTANHIYLIDNQTRRIIKSEPYSKSFIYGMSMLSDKIIISRSGAIDYIQFGNLVGSSIKIGYQLINKELVNKWASASNNSFNSTTLGYLLQSVGEKSAVSQEFNNIDLEWLPANANTASDVKAVMISGYYRNERVSLYKNL</sequence>
<dbReference type="EMBL" id="RJLM01000003">
    <property type="protein sequence ID" value="RWX55799.1"/>
    <property type="molecule type" value="Genomic_DNA"/>
</dbReference>
<dbReference type="RefSeq" id="WP_128783822.1">
    <property type="nucleotide sequence ID" value="NZ_RJLM01000003.1"/>
</dbReference>
<feature type="chain" id="PRO_5019012963" evidence="2">
    <location>
        <begin position="29"/>
        <end position="685"/>
    </location>
</feature>
<reference evidence="3 4" key="1">
    <citation type="submission" date="2018-11" db="EMBL/GenBank/DDBJ databases">
        <title>Photobacterium sp. BEI247 sp. nov., a marine bacterium isolated from Yongle Blue Hole in the South China Sea.</title>
        <authorList>
            <person name="Wang X."/>
        </authorList>
    </citation>
    <scope>NUCLEOTIDE SEQUENCE [LARGE SCALE GENOMIC DNA]</scope>
    <source>
        <strain evidence="4">BEI247</strain>
    </source>
</reference>
<evidence type="ECO:0000313" key="3">
    <source>
        <dbReference type="EMBL" id="RWX55799.1"/>
    </source>
</evidence>
<comment type="caution">
    <text evidence="3">The sequence shown here is derived from an EMBL/GenBank/DDBJ whole genome shotgun (WGS) entry which is preliminary data.</text>
</comment>
<feature type="compositionally biased region" description="Basic and acidic residues" evidence="1">
    <location>
        <begin position="273"/>
        <end position="282"/>
    </location>
</feature>
<gene>
    <name evidence="3" type="ORF">EDI28_10730</name>
</gene>
<organism evidence="3 4">
    <name type="scientific">Photobacterium chitinilyticum</name>
    <dbReference type="NCBI Taxonomy" id="2485123"/>
    <lineage>
        <taxon>Bacteria</taxon>
        <taxon>Pseudomonadati</taxon>
        <taxon>Pseudomonadota</taxon>
        <taxon>Gammaproteobacteria</taxon>
        <taxon>Vibrionales</taxon>
        <taxon>Vibrionaceae</taxon>
        <taxon>Photobacterium</taxon>
    </lineage>
</organism>
<feature type="signal peptide" evidence="2">
    <location>
        <begin position="1"/>
        <end position="28"/>
    </location>
</feature>
<keyword evidence="2" id="KW-0732">Signal</keyword>
<dbReference type="InterPro" id="IPR036322">
    <property type="entry name" value="WD40_repeat_dom_sf"/>
</dbReference>
<evidence type="ECO:0000256" key="2">
    <source>
        <dbReference type="SAM" id="SignalP"/>
    </source>
</evidence>
<dbReference type="OrthoDB" id="5837361at2"/>
<dbReference type="AlphaFoldDB" id="A0A444JRY6"/>
<dbReference type="SUPFAM" id="SSF50978">
    <property type="entry name" value="WD40 repeat-like"/>
    <property type="match status" value="1"/>
</dbReference>
<evidence type="ECO:0000256" key="1">
    <source>
        <dbReference type="SAM" id="MobiDB-lite"/>
    </source>
</evidence>
<name>A0A444JRY6_9GAMM</name>
<accession>A0A444JRY6</accession>
<keyword evidence="4" id="KW-1185">Reference proteome</keyword>
<dbReference type="Proteomes" id="UP000287563">
    <property type="component" value="Unassembled WGS sequence"/>
</dbReference>
<proteinExistence type="predicted"/>
<evidence type="ECO:0000313" key="4">
    <source>
        <dbReference type="Proteomes" id="UP000287563"/>
    </source>
</evidence>